<dbReference type="PATRIC" id="fig|2033.6.peg.1413"/>
<dbReference type="GO" id="GO:0009246">
    <property type="term" value="P:enterobacterial common antigen biosynthetic process"/>
    <property type="evidence" value="ECO:0007669"/>
    <property type="project" value="TreeGrafter"/>
</dbReference>
<reference evidence="9 10" key="1">
    <citation type="journal article" date="2016" name="Front. Microbiol.">
        <title>Genomic Resource of Rice Seed Associated Bacteria.</title>
        <authorList>
            <person name="Midha S."/>
            <person name="Bansal K."/>
            <person name="Sharma S."/>
            <person name="Kumar N."/>
            <person name="Patil P.P."/>
            <person name="Chaudhry V."/>
            <person name="Patil P.B."/>
        </authorList>
    </citation>
    <scope>NUCLEOTIDE SEQUENCE [LARGE SCALE GENOMIC DNA]</scope>
    <source>
        <strain evidence="9 10">NS220</strain>
    </source>
</reference>
<feature type="transmembrane region" description="Helical" evidence="7">
    <location>
        <begin position="307"/>
        <end position="326"/>
    </location>
</feature>
<feature type="transmembrane region" description="Helical" evidence="7">
    <location>
        <begin position="154"/>
        <end position="171"/>
    </location>
</feature>
<feature type="transmembrane region" description="Helical" evidence="7">
    <location>
        <begin position="20"/>
        <end position="38"/>
    </location>
</feature>
<evidence type="ECO:0000256" key="7">
    <source>
        <dbReference type="SAM" id="Phobius"/>
    </source>
</evidence>
<comment type="caution">
    <text evidence="9">The sequence shown here is derived from an EMBL/GenBank/DDBJ whole genome shotgun (WGS) entry which is preliminary data.</text>
</comment>
<dbReference type="Proteomes" id="UP000075025">
    <property type="component" value="Unassembled WGS sequence"/>
</dbReference>
<evidence type="ECO:0000313" key="10">
    <source>
        <dbReference type="Proteomes" id="UP000075025"/>
    </source>
</evidence>
<dbReference type="PANTHER" id="PTHR40074:SF4">
    <property type="entry name" value="INNER MEMBRANE PROTEIN YCFT"/>
    <property type="match status" value="1"/>
</dbReference>
<evidence type="ECO:0000256" key="6">
    <source>
        <dbReference type="ARBA" id="ARBA00023136"/>
    </source>
</evidence>
<dbReference type="GO" id="GO:0005886">
    <property type="term" value="C:plasma membrane"/>
    <property type="evidence" value="ECO:0007669"/>
    <property type="project" value="UniProtKB-SubCell"/>
</dbReference>
<evidence type="ECO:0000256" key="1">
    <source>
        <dbReference type="ARBA" id="ARBA00004651"/>
    </source>
</evidence>
<proteinExistence type="inferred from homology"/>
<dbReference type="GO" id="GO:0016413">
    <property type="term" value="F:O-acetyltransferase activity"/>
    <property type="evidence" value="ECO:0007669"/>
    <property type="project" value="TreeGrafter"/>
</dbReference>
<evidence type="ECO:0000313" key="9">
    <source>
        <dbReference type="EMBL" id="KTR96077.1"/>
    </source>
</evidence>
<dbReference type="RefSeq" id="WP_058622773.1">
    <property type="nucleotide sequence ID" value="NZ_LDRT01000019.1"/>
</dbReference>
<keyword evidence="5 7" id="KW-1133">Transmembrane helix</keyword>
<name>A0A147F036_MICTE</name>
<feature type="transmembrane region" description="Helical" evidence="7">
    <location>
        <begin position="133"/>
        <end position="149"/>
    </location>
</feature>
<dbReference type="InterPro" id="IPR002656">
    <property type="entry name" value="Acyl_transf_3_dom"/>
</dbReference>
<organism evidence="9 10">
    <name type="scientific">Microbacterium testaceum</name>
    <name type="common">Aureobacterium testaceum</name>
    <name type="synonym">Brevibacterium testaceum</name>
    <dbReference type="NCBI Taxonomy" id="2033"/>
    <lineage>
        <taxon>Bacteria</taxon>
        <taxon>Bacillati</taxon>
        <taxon>Actinomycetota</taxon>
        <taxon>Actinomycetes</taxon>
        <taxon>Micrococcales</taxon>
        <taxon>Microbacteriaceae</taxon>
        <taxon>Microbacterium</taxon>
    </lineage>
</organism>
<protein>
    <recommendedName>
        <fullName evidence="8">Acyltransferase 3 domain-containing protein</fullName>
    </recommendedName>
</protein>
<evidence type="ECO:0000259" key="8">
    <source>
        <dbReference type="Pfam" id="PF01757"/>
    </source>
</evidence>
<keyword evidence="3" id="KW-1003">Cell membrane</keyword>
<evidence type="ECO:0000256" key="4">
    <source>
        <dbReference type="ARBA" id="ARBA00022692"/>
    </source>
</evidence>
<feature type="transmembrane region" description="Helical" evidence="7">
    <location>
        <begin position="44"/>
        <end position="70"/>
    </location>
</feature>
<dbReference type="EMBL" id="LDRT01000019">
    <property type="protein sequence ID" value="KTR96077.1"/>
    <property type="molecule type" value="Genomic_DNA"/>
</dbReference>
<feature type="transmembrane region" description="Helical" evidence="7">
    <location>
        <begin position="191"/>
        <end position="208"/>
    </location>
</feature>
<dbReference type="AlphaFoldDB" id="A0A147F036"/>
<feature type="transmembrane region" description="Helical" evidence="7">
    <location>
        <begin position="277"/>
        <end position="301"/>
    </location>
</feature>
<comment type="subcellular location">
    <subcellularLocation>
        <location evidence="1">Cell membrane</location>
        <topology evidence="1">Multi-pass membrane protein</topology>
    </subcellularLocation>
</comment>
<evidence type="ECO:0000256" key="5">
    <source>
        <dbReference type="ARBA" id="ARBA00022989"/>
    </source>
</evidence>
<feature type="transmembrane region" description="Helical" evidence="7">
    <location>
        <begin position="82"/>
        <end position="102"/>
    </location>
</feature>
<evidence type="ECO:0000256" key="3">
    <source>
        <dbReference type="ARBA" id="ARBA00022475"/>
    </source>
</evidence>
<keyword evidence="4 7" id="KW-0812">Transmembrane</keyword>
<feature type="domain" description="Acyltransferase 3" evidence="8">
    <location>
        <begin position="10"/>
        <end position="326"/>
    </location>
</feature>
<comment type="similarity">
    <text evidence="2">Belongs to the acyltransferase 3 family.</text>
</comment>
<feature type="transmembrane region" description="Helical" evidence="7">
    <location>
        <begin position="220"/>
        <end position="240"/>
    </location>
</feature>
<dbReference type="OrthoDB" id="4394033at2"/>
<gene>
    <name evidence="9" type="ORF">NS220_03820</name>
</gene>
<feature type="transmembrane region" description="Helical" evidence="7">
    <location>
        <begin position="246"/>
        <end position="265"/>
    </location>
</feature>
<sequence length="361" mass="39554">MTTPVRARIDWVDRARALSILMVVLLHARIELAFLGATSPTIEFIVNFASTMRMPLFFAASGLFAVSWVERRSWREVFSRKLMLLLWVFLIWQPVVFAYKVAEMLFLPEQPDNTLGTQLAKVALSPFRPNGELWFLWALALFFVLAKLTARTPIWIRVGIPALFSVVWMSVASSVPEGVLRIVGDGWEGALKYYVFFAAAVAFSPRILRFYNEARRVTLLALLTVWLILGGLTSLGIISMGFPGGRFVLCVLGVAGGFALARLLSGVPGLARIGSNTLPVYVAHIPIIVAGTVALFLLGAAPAIRNAAGVSIVLLAAVAVAGAWWVHRGLIRSRAGSLMYAPPARLVRWASRARDEASPRP</sequence>
<dbReference type="Pfam" id="PF01757">
    <property type="entry name" value="Acyl_transf_3"/>
    <property type="match status" value="1"/>
</dbReference>
<accession>A0A147F036</accession>
<dbReference type="PANTHER" id="PTHR40074">
    <property type="entry name" value="O-ACETYLTRANSFERASE WECH"/>
    <property type="match status" value="1"/>
</dbReference>
<keyword evidence="6 7" id="KW-0472">Membrane</keyword>
<evidence type="ECO:0000256" key="2">
    <source>
        <dbReference type="ARBA" id="ARBA00007400"/>
    </source>
</evidence>